<evidence type="ECO:0000313" key="3">
    <source>
        <dbReference type="Proteomes" id="UP000646827"/>
    </source>
</evidence>
<keyword evidence="3" id="KW-1185">Reference proteome</keyword>
<dbReference type="InterPro" id="IPR001810">
    <property type="entry name" value="F-box_dom"/>
</dbReference>
<reference evidence="2 3" key="1">
    <citation type="submission" date="2020-12" db="EMBL/GenBank/DDBJ databases">
        <title>Metabolic potential, ecology and presence of endohyphal bacteria is reflected in genomic diversity of Mucoromycotina.</title>
        <authorList>
            <person name="Muszewska A."/>
            <person name="Okrasinska A."/>
            <person name="Steczkiewicz K."/>
            <person name="Drgas O."/>
            <person name="Orlowska M."/>
            <person name="Perlinska-Lenart U."/>
            <person name="Aleksandrzak-Piekarczyk T."/>
            <person name="Szatraj K."/>
            <person name="Zielenkiewicz U."/>
            <person name="Pilsyk S."/>
            <person name="Malc E."/>
            <person name="Mieczkowski P."/>
            <person name="Kruszewska J.S."/>
            <person name="Biernat P."/>
            <person name="Pawlowska J."/>
        </authorList>
    </citation>
    <scope>NUCLEOTIDE SEQUENCE [LARGE SCALE GENOMIC DNA]</scope>
    <source>
        <strain evidence="2 3">CBS 142.35</strain>
    </source>
</reference>
<protein>
    <recommendedName>
        <fullName evidence="1">F-box domain-containing protein</fullName>
    </recommendedName>
</protein>
<accession>A0A8H7S6A4</accession>
<evidence type="ECO:0000313" key="2">
    <source>
        <dbReference type="EMBL" id="KAG2222522.1"/>
    </source>
</evidence>
<dbReference type="Proteomes" id="UP000646827">
    <property type="component" value="Unassembled WGS sequence"/>
</dbReference>
<comment type="caution">
    <text evidence="2">The sequence shown here is derived from an EMBL/GenBank/DDBJ whole genome shotgun (WGS) entry which is preliminary data.</text>
</comment>
<dbReference type="GO" id="GO:0019005">
    <property type="term" value="C:SCF ubiquitin ligase complex"/>
    <property type="evidence" value="ECO:0007669"/>
    <property type="project" value="TreeGrafter"/>
</dbReference>
<dbReference type="EMBL" id="JAEPRB010000081">
    <property type="protein sequence ID" value="KAG2222522.1"/>
    <property type="molecule type" value="Genomic_DNA"/>
</dbReference>
<evidence type="ECO:0000259" key="1">
    <source>
        <dbReference type="PROSITE" id="PS50181"/>
    </source>
</evidence>
<proteinExistence type="predicted"/>
<dbReference type="GO" id="GO:0031146">
    <property type="term" value="P:SCF-dependent proteasomal ubiquitin-dependent protein catabolic process"/>
    <property type="evidence" value="ECO:0007669"/>
    <property type="project" value="TreeGrafter"/>
</dbReference>
<dbReference type="InterPro" id="IPR032675">
    <property type="entry name" value="LRR_dom_sf"/>
</dbReference>
<dbReference type="AlphaFoldDB" id="A0A8H7S6A4"/>
<dbReference type="Gene3D" id="3.80.10.10">
    <property type="entry name" value="Ribonuclease Inhibitor"/>
    <property type="match status" value="1"/>
</dbReference>
<sequence length="656" mass="75399">MHSDFIISTSLNEFTITKNTNVDWTAATNTEKEQHTPSTTYKTFAQEIDEILRVKKDNPLDHKNYIHAAKLYSCQGNQQEAIVVLQEGLRAISDTQQHHIIQQHLDIITERLERKIDFLTQCPYEIVQNILNQCDPQQVTAVTCLNVSRLWHQKLLDHTYLWRRFHIEGSMWDYETHQVLPDISKFVEHLYIERTWATTHSRIMSLKTHSFDNLKSLKIWGFDNKSKNIQEACKCLRMVLPCISNTLEEVDLNLDSSTDFSLEYLLSTCPKLRSIRLAVYSFPDNDPGGMKLPDILSLVIIDLSTKEMISTPTLTSLFHHSPQLRYLGLRAFIKQSVLSILGDMCPELAEIRLSQLCGIKQTETATMTAQPKGGLRYLNIEHIRSAIPLTSRLANNCDTLQEISLITHPYYGRMTTIQDWQPFSSFPLNKLTRLQIRNGCVSLCENLPAILSCTPALQELHINAPLITDTVRENIFVSIERLTKLTSLELVNFNISGDVFERMLERMGQRENFTTFTATGPSSTICGHDNYNGLRRLRIDHCRGIGITILRHISKIKTLQELSINPAKGRLQQLSENDVTDFINLILKNLPHLRDLHLDNMIFTTEIAQVMTEWNKENILIVTLGLGMRYPKKGAKKGSVKRIMNQHFDRLRVIMY</sequence>
<organism evidence="2 3">
    <name type="scientific">Circinella minor</name>
    <dbReference type="NCBI Taxonomy" id="1195481"/>
    <lineage>
        <taxon>Eukaryota</taxon>
        <taxon>Fungi</taxon>
        <taxon>Fungi incertae sedis</taxon>
        <taxon>Mucoromycota</taxon>
        <taxon>Mucoromycotina</taxon>
        <taxon>Mucoromycetes</taxon>
        <taxon>Mucorales</taxon>
        <taxon>Lichtheimiaceae</taxon>
        <taxon>Circinella</taxon>
    </lineage>
</organism>
<dbReference type="Gene3D" id="1.20.1280.50">
    <property type="match status" value="1"/>
</dbReference>
<gene>
    <name evidence="2" type="ORF">INT45_012836</name>
</gene>
<dbReference type="SUPFAM" id="SSF52047">
    <property type="entry name" value="RNI-like"/>
    <property type="match status" value="2"/>
</dbReference>
<name>A0A8H7S6A4_9FUNG</name>
<dbReference type="OrthoDB" id="2283801at2759"/>
<dbReference type="PROSITE" id="PS50181">
    <property type="entry name" value="FBOX"/>
    <property type="match status" value="1"/>
</dbReference>
<feature type="domain" description="F-box" evidence="1">
    <location>
        <begin position="116"/>
        <end position="165"/>
    </location>
</feature>
<dbReference type="PANTHER" id="PTHR13318">
    <property type="entry name" value="PARTNER OF PAIRED, ISOFORM B-RELATED"/>
    <property type="match status" value="1"/>
</dbReference>